<proteinExistence type="predicted"/>
<organism evidence="1 2">
    <name type="scientific">Flavobacterium proteolyticum</name>
    <dbReference type="NCBI Taxonomy" id="2911683"/>
    <lineage>
        <taxon>Bacteria</taxon>
        <taxon>Pseudomonadati</taxon>
        <taxon>Bacteroidota</taxon>
        <taxon>Flavobacteriia</taxon>
        <taxon>Flavobacteriales</taxon>
        <taxon>Flavobacteriaceae</taxon>
        <taxon>Flavobacterium</taxon>
    </lineage>
</organism>
<gene>
    <name evidence="1" type="ORF">IM755_03510</name>
</gene>
<dbReference type="Proteomes" id="UP000656274">
    <property type="component" value="Unassembled WGS sequence"/>
</dbReference>
<dbReference type="EMBL" id="JADFTZ010000001">
    <property type="protein sequence ID" value="MBE9575767.1"/>
    <property type="molecule type" value="Genomic_DNA"/>
</dbReference>
<dbReference type="Gene3D" id="2.60.40.1120">
    <property type="entry name" value="Carboxypeptidase-like, regulatory domain"/>
    <property type="match status" value="1"/>
</dbReference>
<comment type="caution">
    <text evidence="1">The sequence shown here is derived from an EMBL/GenBank/DDBJ whole genome shotgun (WGS) entry which is preliminary data.</text>
</comment>
<name>A0ABR9WPK0_9FLAO</name>
<dbReference type="Pfam" id="PF13715">
    <property type="entry name" value="CarbopepD_reg_2"/>
    <property type="match status" value="1"/>
</dbReference>
<evidence type="ECO:0000313" key="2">
    <source>
        <dbReference type="Proteomes" id="UP000656274"/>
    </source>
</evidence>
<accession>A0ABR9WPK0</accession>
<protein>
    <submittedName>
        <fullName evidence="1">Carboxypeptidase-like regulatory domain-containing protein</fullName>
    </submittedName>
</protein>
<keyword evidence="2" id="KW-1185">Reference proteome</keyword>
<reference evidence="1 2" key="1">
    <citation type="submission" date="2020-10" db="EMBL/GenBank/DDBJ databases">
        <title>The genome sequence of Flavobacterium aquaticum 1Y8A.</title>
        <authorList>
            <person name="Liu Y."/>
        </authorList>
    </citation>
    <scope>NUCLEOTIDE SEQUENCE [LARGE SCALE GENOMIC DNA]</scope>
    <source>
        <strain evidence="1 2">1Y8A</strain>
    </source>
</reference>
<sequence>MKEKRLIWFFLIVSQFVFSQIRGVVKDSISGEPIPYVNIWVENETIGTTSEADGSFSLDIKEEKVLVFSALGYETKKISFKNEVILLKSKVFELNEVVISNPKKPEEIVIGDFSKIKLKIGVSNSGQQETHIWGKFIKSNDKIKNFPQVKSLEFVTRSNLNNVLVRIRIFNLDFEGNVINEVTNENIIVTISKGKKINKVDLSNYNIRIPSEGIIIGFEYLRISQNRYEYNYTESGIKGKKRGYKYEPTILGFYSESKTLRLLNHEGKDKHDFPIYSSIELALKLTLTE</sequence>
<dbReference type="InterPro" id="IPR008969">
    <property type="entry name" value="CarboxyPept-like_regulatory"/>
</dbReference>
<dbReference type="SUPFAM" id="SSF49464">
    <property type="entry name" value="Carboxypeptidase regulatory domain-like"/>
    <property type="match status" value="1"/>
</dbReference>
<dbReference type="RefSeq" id="WP_194093649.1">
    <property type="nucleotide sequence ID" value="NZ_JADFTZ010000001.1"/>
</dbReference>
<evidence type="ECO:0000313" key="1">
    <source>
        <dbReference type="EMBL" id="MBE9575767.1"/>
    </source>
</evidence>